<protein>
    <recommendedName>
        <fullName evidence="3">Serine/threonine protein kinase</fullName>
    </recommendedName>
</protein>
<dbReference type="EMBL" id="JACJKX010000021">
    <property type="protein sequence ID" value="MBM6929325.1"/>
    <property type="molecule type" value="Genomic_DNA"/>
</dbReference>
<dbReference type="RefSeq" id="WP_205050911.1">
    <property type="nucleotide sequence ID" value="NZ_JACJKX010000021.1"/>
</dbReference>
<organism evidence="1 2">
    <name type="scientific">Parasutterella secunda</name>
    <dbReference type="NCBI Taxonomy" id="626947"/>
    <lineage>
        <taxon>Bacteria</taxon>
        <taxon>Pseudomonadati</taxon>
        <taxon>Pseudomonadota</taxon>
        <taxon>Betaproteobacteria</taxon>
        <taxon>Burkholderiales</taxon>
        <taxon>Sutterellaceae</taxon>
        <taxon>Parasutterella</taxon>
    </lineage>
</organism>
<gene>
    <name evidence="1" type="ORF">H5985_08610</name>
</gene>
<comment type="caution">
    <text evidence="1">The sequence shown here is derived from an EMBL/GenBank/DDBJ whole genome shotgun (WGS) entry which is preliminary data.</text>
</comment>
<dbReference type="InterPro" id="IPR011009">
    <property type="entry name" value="Kinase-like_dom_sf"/>
</dbReference>
<name>A0ABS2GTZ1_9BURK</name>
<sequence length="225" mass="26330">MTIKGFDRKEMANLPSRLLRDGRAANARVTCVTWQGREWTVKDFSPRNWWVRTFLAPFLLGHEFKILQHLIGVEGVASDSFVIDRHAIAIEFLPGKPLGKKDPAEIDSEFLAQMEALMNRVHERGIVHLDTRGTGNWLVSPEGKPLLIDFQAALTTGWMPASWRRIIELVDMSGVYKKWKEWHPETMGAEREALFQEAQHWRRKWVFEGYFGKRKRRRARKKRSY</sequence>
<evidence type="ECO:0000313" key="1">
    <source>
        <dbReference type="EMBL" id="MBM6929325.1"/>
    </source>
</evidence>
<dbReference type="SUPFAM" id="SSF56112">
    <property type="entry name" value="Protein kinase-like (PK-like)"/>
    <property type="match status" value="1"/>
</dbReference>
<accession>A0ABS2GTZ1</accession>
<evidence type="ECO:0000313" key="2">
    <source>
        <dbReference type="Proteomes" id="UP000777002"/>
    </source>
</evidence>
<reference evidence="1 2" key="1">
    <citation type="journal article" date="2021" name="Sci. Rep.">
        <title>The distribution of antibiotic resistance genes in chicken gut microbiota commensals.</title>
        <authorList>
            <person name="Juricova H."/>
            <person name="Matiasovicova J."/>
            <person name="Kubasova T."/>
            <person name="Cejkova D."/>
            <person name="Rychlik I."/>
        </authorList>
    </citation>
    <scope>NUCLEOTIDE SEQUENCE [LARGE SCALE GENOMIC DNA]</scope>
    <source>
        <strain evidence="1 2">An562</strain>
    </source>
</reference>
<dbReference type="Gene3D" id="1.10.510.10">
    <property type="entry name" value="Transferase(Phosphotransferase) domain 1"/>
    <property type="match status" value="1"/>
</dbReference>
<dbReference type="Proteomes" id="UP000777002">
    <property type="component" value="Unassembled WGS sequence"/>
</dbReference>
<evidence type="ECO:0008006" key="3">
    <source>
        <dbReference type="Google" id="ProtNLM"/>
    </source>
</evidence>
<proteinExistence type="predicted"/>
<keyword evidence="2" id="KW-1185">Reference proteome</keyword>